<dbReference type="Proteomes" id="UP000039324">
    <property type="component" value="Unassembled WGS sequence"/>
</dbReference>
<dbReference type="AlphaFoldDB" id="A0A0G4ILV0"/>
<keyword evidence="4" id="KW-1185">Reference proteome</keyword>
<proteinExistence type="predicted"/>
<dbReference type="InterPro" id="IPR006595">
    <property type="entry name" value="CTLH_C"/>
</dbReference>
<dbReference type="STRING" id="37360.A0A0G4ILV0"/>
<feature type="domain" description="CTLH" evidence="1">
    <location>
        <begin position="80"/>
        <end position="137"/>
    </location>
</feature>
<dbReference type="PROSITE" id="PS50897">
    <property type="entry name" value="CTLH"/>
    <property type="match status" value="1"/>
</dbReference>
<dbReference type="OrthoDB" id="2415936at2759"/>
<organism evidence="2 4">
    <name type="scientific">Plasmodiophora brassicae</name>
    <name type="common">Clubroot disease agent</name>
    <dbReference type="NCBI Taxonomy" id="37360"/>
    <lineage>
        <taxon>Eukaryota</taxon>
        <taxon>Sar</taxon>
        <taxon>Rhizaria</taxon>
        <taxon>Endomyxa</taxon>
        <taxon>Phytomyxea</taxon>
        <taxon>Plasmodiophorida</taxon>
        <taxon>Plasmodiophoridae</taxon>
        <taxon>Plasmodiophora</taxon>
    </lineage>
</organism>
<evidence type="ECO:0000313" key="5">
    <source>
        <dbReference type="Proteomes" id="UP000290189"/>
    </source>
</evidence>
<dbReference type="OMA" id="KMILWAQ"/>
<dbReference type="PANTHER" id="PTHR12864">
    <property type="entry name" value="RAN BINDING PROTEIN 9-RELATED"/>
    <property type="match status" value="1"/>
</dbReference>
<evidence type="ECO:0000313" key="3">
    <source>
        <dbReference type="EMBL" id="SPQ93332.1"/>
    </source>
</evidence>
<reference evidence="3 5" key="2">
    <citation type="submission" date="2018-03" db="EMBL/GenBank/DDBJ databases">
        <authorList>
            <person name="Fogelqvist J."/>
        </authorList>
    </citation>
    <scope>NUCLEOTIDE SEQUENCE [LARGE SCALE GENOMIC DNA]</scope>
</reference>
<dbReference type="InterPro" id="IPR024964">
    <property type="entry name" value="CTLH/CRA"/>
</dbReference>
<dbReference type="EMBL" id="CDSF01000046">
    <property type="protein sequence ID" value="CEO96124.1"/>
    <property type="molecule type" value="Genomic_DNA"/>
</dbReference>
<sequence>MDFSEGGMDDSASEASSIYDYAAPMKISSRQWVQRLASIEISKKTMDKLVLNYLIFEGLKEAAERFQEERGLQMDGSFQFMAERIEIVRLIREGRIMEAIDHINQLDSTILDGDPAIAFQLQSQQFIEMIRSGDIQGALSFAQKNLAPRTARNPQFMSEMEQIMSLFAFDNPSESPLASLMSLSHRAQVASTVNAAILACSEPEKDPRIVGLLRRLSWAEERLSNIVSFPRYADLNKLDERDSSAMDQDES</sequence>
<dbReference type="InterPro" id="IPR013144">
    <property type="entry name" value="CRA_dom"/>
</dbReference>
<dbReference type="SMART" id="SM00757">
    <property type="entry name" value="CRA"/>
    <property type="match status" value="1"/>
</dbReference>
<gene>
    <name evidence="2" type="ORF">PBRA_004814</name>
    <name evidence="3" type="ORF">PLBR_LOCUS547</name>
</gene>
<evidence type="ECO:0000313" key="4">
    <source>
        <dbReference type="Proteomes" id="UP000039324"/>
    </source>
</evidence>
<evidence type="ECO:0000313" key="2">
    <source>
        <dbReference type="EMBL" id="CEO96124.1"/>
    </source>
</evidence>
<dbReference type="PROSITE" id="PS50896">
    <property type="entry name" value="LISH"/>
    <property type="match status" value="1"/>
</dbReference>
<dbReference type="InterPro" id="IPR050618">
    <property type="entry name" value="Ubq-SigPath_Reg"/>
</dbReference>
<keyword evidence="3" id="KW-0496">Mitochondrion</keyword>
<dbReference type="Proteomes" id="UP000290189">
    <property type="component" value="Unassembled WGS sequence"/>
</dbReference>
<dbReference type="Pfam" id="PF10607">
    <property type="entry name" value="CTLH"/>
    <property type="match status" value="1"/>
</dbReference>
<name>A0A0G4ILV0_PLABS</name>
<protein>
    <recommendedName>
        <fullName evidence="1">CTLH domain-containing protein</fullName>
    </recommendedName>
</protein>
<dbReference type="EMBL" id="OVEO01000001">
    <property type="protein sequence ID" value="SPQ93332.1"/>
    <property type="molecule type" value="Genomic_DNA"/>
</dbReference>
<geneLocation type="mitochondrion" evidence="3"/>
<evidence type="ECO:0000259" key="1">
    <source>
        <dbReference type="PROSITE" id="PS50897"/>
    </source>
</evidence>
<dbReference type="InterPro" id="IPR006594">
    <property type="entry name" value="LisH"/>
</dbReference>
<accession>A0A0G4ILV0</accession>
<reference evidence="2 4" key="1">
    <citation type="submission" date="2015-02" db="EMBL/GenBank/DDBJ databases">
        <authorList>
            <person name="Chooi Y.-H."/>
        </authorList>
    </citation>
    <scope>NUCLEOTIDE SEQUENCE [LARGE SCALE GENOMIC DNA]</scope>
    <source>
        <strain evidence="2">E3</strain>
    </source>
</reference>
<dbReference type="SMART" id="SM00668">
    <property type="entry name" value="CTLH"/>
    <property type="match status" value="1"/>
</dbReference>
<dbReference type="SMART" id="SM00667">
    <property type="entry name" value="LisH"/>
    <property type="match status" value="1"/>
</dbReference>